<proteinExistence type="predicted"/>
<sequence>MRPARIGLLALLAAAAFLGLRFGWHHATRSESDAVARTVEHYLRMERDRGHAPKATDCSAKPDGTRGGWLIVTCLPGHLPPGQGYEIGLDDWGRMRIRSPYRDAEP</sequence>
<protein>
    <submittedName>
        <fullName evidence="1">Uncharacterized protein</fullName>
    </submittedName>
</protein>
<comment type="caution">
    <text evidence="1">The sequence shown here is derived from an EMBL/GenBank/DDBJ whole genome shotgun (WGS) entry which is preliminary data.</text>
</comment>
<accession>A0A844W7R4</accession>
<keyword evidence="2" id="KW-1185">Reference proteome</keyword>
<dbReference type="AlphaFoldDB" id="A0A844W7R4"/>
<gene>
    <name evidence="1" type="ORF">GLS40_12750</name>
</gene>
<dbReference type="Proteomes" id="UP000443843">
    <property type="component" value="Unassembled WGS sequence"/>
</dbReference>
<organism evidence="1 2">
    <name type="scientific">Pseudooceanicola pacificus</name>
    <dbReference type="NCBI Taxonomy" id="2676438"/>
    <lineage>
        <taxon>Bacteria</taxon>
        <taxon>Pseudomonadati</taxon>
        <taxon>Pseudomonadota</taxon>
        <taxon>Alphaproteobacteria</taxon>
        <taxon>Rhodobacterales</taxon>
        <taxon>Paracoccaceae</taxon>
        <taxon>Pseudooceanicola</taxon>
    </lineage>
</organism>
<evidence type="ECO:0000313" key="2">
    <source>
        <dbReference type="Proteomes" id="UP000443843"/>
    </source>
</evidence>
<dbReference type="RefSeq" id="WP_160383115.1">
    <property type="nucleotide sequence ID" value="NZ_WNXQ01000007.1"/>
</dbReference>
<name>A0A844W7R4_9RHOB</name>
<reference evidence="1 2" key="1">
    <citation type="submission" date="2019-11" db="EMBL/GenBank/DDBJ databases">
        <title>Pseudooceanicola pacifica sp. nov., isolated from deep-sea sediment of the Pacific Ocean.</title>
        <authorList>
            <person name="Lyu L."/>
        </authorList>
    </citation>
    <scope>NUCLEOTIDE SEQUENCE [LARGE SCALE GENOMIC DNA]</scope>
    <source>
        <strain evidence="1 2">216_PA32_1</strain>
    </source>
</reference>
<dbReference type="EMBL" id="WNXQ01000007">
    <property type="protein sequence ID" value="MWB78901.1"/>
    <property type="molecule type" value="Genomic_DNA"/>
</dbReference>
<evidence type="ECO:0000313" key="1">
    <source>
        <dbReference type="EMBL" id="MWB78901.1"/>
    </source>
</evidence>